<dbReference type="GeneID" id="39872809"/>
<proteinExistence type="inferred from homology"/>
<evidence type="ECO:0000313" key="7">
    <source>
        <dbReference type="Proteomes" id="UP000236319"/>
    </source>
</evidence>
<dbReference type="PANTHER" id="PTHR13767:SF2">
    <property type="entry name" value="PSEUDOURIDYLATE SYNTHASE TRUB1"/>
    <property type="match status" value="1"/>
</dbReference>
<accession>A0A2H6K7V9</accession>
<keyword evidence="3" id="KW-0819">tRNA processing</keyword>
<evidence type="ECO:0000259" key="5">
    <source>
        <dbReference type="Pfam" id="PF01509"/>
    </source>
</evidence>
<evidence type="ECO:0000256" key="1">
    <source>
        <dbReference type="ARBA" id="ARBA00008999"/>
    </source>
</evidence>
<dbReference type="Gene3D" id="3.30.2350.10">
    <property type="entry name" value="Pseudouridine synthase"/>
    <property type="match status" value="1"/>
</dbReference>
<organism evidence="6 7">
    <name type="scientific">Babesia ovata</name>
    <dbReference type="NCBI Taxonomy" id="189622"/>
    <lineage>
        <taxon>Eukaryota</taxon>
        <taxon>Sar</taxon>
        <taxon>Alveolata</taxon>
        <taxon>Apicomplexa</taxon>
        <taxon>Aconoidasida</taxon>
        <taxon>Piroplasmida</taxon>
        <taxon>Babesiidae</taxon>
        <taxon>Babesia</taxon>
    </lineage>
</organism>
<comment type="caution">
    <text evidence="6">The sequence shown here is derived from an EMBL/GenBank/DDBJ whole genome shotgun (WGS) entry which is preliminary data.</text>
</comment>
<dbReference type="VEuPathDB" id="PiroplasmaDB:BOVATA_005320"/>
<feature type="domain" description="Pseudouridine synthase II N-terminal" evidence="5">
    <location>
        <begin position="10"/>
        <end position="166"/>
    </location>
</feature>
<keyword evidence="4" id="KW-0413">Isomerase</keyword>
<dbReference type="RefSeq" id="XP_028865282.1">
    <property type="nucleotide sequence ID" value="XM_029009449.1"/>
</dbReference>
<keyword evidence="7" id="KW-1185">Reference proteome</keyword>
<dbReference type="EMBL" id="BDSA01000001">
    <property type="protein sequence ID" value="GBE59039.1"/>
    <property type="molecule type" value="Genomic_DNA"/>
</dbReference>
<dbReference type="PANTHER" id="PTHR13767">
    <property type="entry name" value="TRNA-PSEUDOURIDINE SYNTHASE"/>
    <property type="match status" value="1"/>
</dbReference>
<dbReference type="OrthoDB" id="9995526at2759"/>
<gene>
    <name evidence="6" type="ORF">BOVATA_005320</name>
</gene>
<comment type="similarity">
    <text evidence="1">Belongs to the pseudouridine synthase TruB family.</text>
</comment>
<dbReference type="SUPFAM" id="SSF55120">
    <property type="entry name" value="Pseudouridine synthase"/>
    <property type="match status" value="1"/>
</dbReference>
<dbReference type="AlphaFoldDB" id="A0A2H6K7V9"/>
<dbReference type="Pfam" id="PF01509">
    <property type="entry name" value="TruB_N"/>
    <property type="match status" value="1"/>
</dbReference>
<dbReference type="GO" id="GO:0003723">
    <property type="term" value="F:RNA binding"/>
    <property type="evidence" value="ECO:0007669"/>
    <property type="project" value="InterPro"/>
</dbReference>
<dbReference type="GO" id="GO:0160148">
    <property type="term" value="F:tRNA pseudouridine(55) synthase activity"/>
    <property type="evidence" value="ECO:0007669"/>
    <property type="project" value="UniProtKB-EC"/>
</dbReference>
<dbReference type="InterPro" id="IPR002501">
    <property type="entry name" value="PsdUridine_synth_N"/>
</dbReference>
<dbReference type="GO" id="GO:1990481">
    <property type="term" value="P:mRNA pseudouridine synthesis"/>
    <property type="evidence" value="ECO:0007669"/>
    <property type="project" value="TreeGrafter"/>
</dbReference>
<evidence type="ECO:0000256" key="3">
    <source>
        <dbReference type="ARBA" id="ARBA00022694"/>
    </source>
</evidence>
<dbReference type="EC" id="5.4.99.25" evidence="2"/>
<dbReference type="InterPro" id="IPR020103">
    <property type="entry name" value="PsdUridine_synth_cat_dom_sf"/>
</dbReference>
<evidence type="ECO:0000313" key="6">
    <source>
        <dbReference type="EMBL" id="GBE59039.1"/>
    </source>
</evidence>
<dbReference type="GO" id="GO:0005634">
    <property type="term" value="C:nucleus"/>
    <property type="evidence" value="ECO:0007669"/>
    <property type="project" value="TreeGrafter"/>
</dbReference>
<dbReference type="InterPro" id="IPR014780">
    <property type="entry name" value="tRNA_psdUridine_synth_TruB"/>
</dbReference>
<sequence>MTTSTRPKIKVGHGGTLDMHAEGVLAIGVGSATKLLSFYLKGNKTYEATAVLGYETNTLDAHGETVKEAPWQHVTEADLDSAIQSMQGPYDQVPPLYSCMFSKGSNHDKTAKKHGGKSLRNYAIRNLPVEIKSSLVTVHSIERMQVPGIELPRFSFRVTGSGGTYVRSLIRDIAYKLNTLGTLQSLVGENVELINEVQVRTAKCDLKVDDALPIDSLDYDTIVQNLRMQQIS</sequence>
<evidence type="ECO:0000256" key="4">
    <source>
        <dbReference type="ARBA" id="ARBA00023235"/>
    </source>
</evidence>
<name>A0A2H6K7V9_9APIC</name>
<dbReference type="GO" id="GO:0006400">
    <property type="term" value="P:tRNA modification"/>
    <property type="evidence" value="ECO:0007669"/>
    <property type="project" value="TreeGrafter"/>
</dbReference>
<reference evidence="6 7" key="1">
    <citation type="journal article" date="2017" name="BMC Genomics">
        <title>Whole-genome assembly of Babesia ovata and comparative genomics between closely related pathogens.</title>
        <authorList>
            <person name="Yamagishi J."/>
            <person name="Asada M."/>
            <person name="Hakimi H."/>
            <person name="Tanaka T.Q."/>
            <person name="Sugimoto C."/>
            <person name="Kawazu S."/>
        </authorList>
    </citation>
    <scope>NUCLEOTIDE SEQUENCE [LARGE SCALE GENOMIC DNA]</scope>
    <source>
        <strain evidence="6 7">Miyake</strain>
    </source>
</reference>
<evidence type="ECO:0000256" key="2">
    <source>
        <dbReference type="ARBA" id="ARBA00012787"/>
    </source>
</evidence>
<protein>
    <recommendedName>
        <fullName evidence="2">tRNA pseudouridine(55) synthase</fullName>
        <ecNumber evidence="2">5.4.99.25</ecNumber>
    </recommendedName>
</protein>
<dbReference type="Proteomes" id="UP000236319">
    <property type="component" value="Unassembled WGS sequence"/>
</dbReference>